<dbReference type="GO" id="GO:0004591">
    <property type="term" value="F:oxoglutarate dehydrogenase (succinyl-transferring) activity"/>
    <property type="evidence" value="ECO:0007669"/>
    <property type="project" value="UniProtKB-EC"/>
</dbReference>
<evidence type="ECO:0000256" key="2">
    <source>
        <dbReference type="ARBA" id="ARBA00003906"/>
    </source>
</evidence>
<evidence type="ECO:0000256" key="3">
    <source>
        <dbReference type="ARBA" id="ARBA00006936"/>
    </source>
</evidence>
<dbReference type="NCBIfam" id="NF008907">
    <property type="entry name" value="PRK12270.1"/>
    <property type="match status" value="1"/>
</dbReference>
<dbReference type="Pfam" id="PF16078">
    <property type="entry name" value="2-oxogl_dehyd_N"/>
    <property type="match status" value="1"/>
</dbReference>
<accession>A0A410JTZ8</accession>
<dbReference type="RefSeq" id="WP_128501948.1">
    <property type="nucleotide sequence ID" value="NZ_CP035107.1"/>
</dbReference>
<proteinExistence type="inferred from homology"/>
<dbReference type="Pfam" id="PF00676">
    <property type="entry name" value="E1_dh"/>
    <property type="match status" value="1"/>
</dbReference>
<organism evidence="8 9">
    <name type="scientific">Ornithobacterium rhinotracheale</name>
    <dbReference type="NCBI Taxonomy" id="28251"/>
    <lineage>
        <taxon>Bacteria</taxon>
        <taxon>Pseudomonadati</taxon>
        <taxon>Bacteroidota</taxon>
        <taxon>Flavobacteriia</taxon>
        <taxon>Flavobacteriales</taxon>
        <taxon>Weeksellaceae</taxon>
        <taxon>Ornithobacterium</taxon>
    </lineage>
</organism>
<dbReference type="NCBIfam" id="TIGR00239">
    <property type="entry name" value="2oxo_dh_E1"/>
    <property type="match status" value="1"/>
</dbReference>
<dbReference type="SMART" id="SM00861">
    <property type="entry name" value="Transket_pyr"/>
    <property type="match status" value="1"/>
</dbReference>
<dbReference type="CDD" id="cd02016">
    <property type="entry name" value="TPP_E1_OGDC_like"/>
    <property type="match status" value="1"/>
</dbReference>
<reference evidence="8 9" key="1">
    <citation type="submission" date="2019-01" db="EMBL/GenBank/DDBJ databases">
        <title>Whole Genome of Ornithobacterium rhinotracheale FARPER-174b.</title>
        <authorList>
            <person name="Tataje-Lavanda L.A."/>
            <person name="Montalvan A."/>
            <person name="Montesinos R."/>
            <person name="Zimic M."/>
            <person name="Fernandez-Sanchez M."/>
            <person name="Fernandez-Diaz M."/>
        </authorList>
    </citation>
    <scope>NUCLEOTIDE SEQUENCE [LARGE SCALE GENOMIC DNA]</scope>
    <source>
        <strain evidence="8 9">FARPER-174b</strain>
    </source>
</reference>
<dbReference type="InterPro" id="IPR029061">
    <property type="entry name" value="THDP-binding"/>
</dbReference>
<comment type="function">
    <text evidence="2">E1 component of the 2-oxoglutarate dehydrogenase (OGDH) complex which catalyzes the decarboxylation of 2-oxoglutarate, the first step in the conversion of 2-oxoglutarate to succinyl-CoA and CO(2).</text>
</comment>
<dbReference type="PANTHER" id="PTHR23152">
    <property type="entry name" value="2-OXOGLUTARATE DEHYDROGENASE"/>
    <property type="match status" value="1"/>
</dbReference>
<dbReference type="InterPro" id="IPR032106">
    <property type="entry name" value="2-oxogl_dehyd_N"/>
</dbReference>
<evidence type="ECO:0000313" key="9">
    <source>
        <dbReference type="Proteomes" id="UP000287701"/>
    </source>
</evidence>
<protein>
    <recommendedName>
        <fullName evidence="4">oxoglutarate dehydrogenase (succinyl-transferring)</fullName>
        <ecNumber evidence="4">1.2.4.2</ecNumber>
    </recommendedName>
</protein>
<dbReference type="PANTHER" id="PTHR23152:SF4">
    <property type="entry name" value="2-OXOADIPATE DEHYDROGENASE COMPLEX COMPONENT E1"/>
    <property type="match status" value="1"/>
</dbReference>
<dbReference type="SUPFAM" id="SSF52922">
    <property type="entry name" value="TK C-terminal domain-like"/>
    <property type="match status" value="1"/>
</dbReference>
<dbReference type="AlphaFoldDB" id="A0A410JTZ8"/>
<comment type="similarity">
    <text evidence="3">Belongs to the alpha-ketoglutarate dehydrogenase family.</text>
</comment>
<evidence type="ECO:0000256" key="5">
    <source>
        <dbReference type="ARBA" id="ARBA00023002"/>
    </source>
</evidence>
<keyword evidence="5 8" id="KW-0560">Oxidoreductase</keyword>
<dbReference type="Gene3D" id="1.10.287.1150">
    <property type="entry name" value="TPP helical domain"/>
    <property type="match status" value="1"/>
</dbReference>
<evidence type="ECO:0000256" key="4">
    <source>
        <dbReference type="ARBA" id="ARBA00012280"/>
    </source>
</evidence>
<dbReference type="OrthoDB" id="9759785at2"/>
<sequence length="916" mass="105691">MERFSFLNAVHAEYIDELYQKYKQYPDSVDPSWRSFFQGFDFGQQSYGEEPFTEQVAYDEAVPEKIRKEFKVINLINGYRSRGHLFTKTNPVRNRRTYTPTLDLENFGLSQEDLNTTFDAGEMLGIGSNHTLAEIIGHLQKMYCQSIGIEYMYIRKPEIVEWIQQWLNANLNQPKLTTEEKRQVLHKLNEATAFEDFLHKKFVGQKRFSGEGVESVIPGLDEIITRGAEAGVQEYVVGMAHRGRLSVLANVFKKNYSQIFSEFEKKEFEDDFFDGDVKYHLGSTTYTETPKGKKVKINLAPNPSHLETVDAVVEGIARAKVDLEYKGDFNKIIPILLHGDAAISGQGIIYEVVQMEKLEGYKTGGTIHIVTNNQIGFTTNYLDGRSSTYCTDVAKVTLSPVLHVNADDVEAVIHAMRFAVDYRMQFNADVFIDLLGYRKYGHNEGDEPRFTQPKLYKIIAKHPNVREIYKESLAKEGVVGDEFLREMEEDFRQILENHFEKSKKIEKNKLDPFMPEVWEDFELKRIDTMLESVETKSDLKDLKEITETITKLPSDKKFIKKVQRLYEQRHEMVFKENSIDWGMAELLAYGSLLKEGFNVRISGEDVERGTFSHRHALVKTEDAEEEFILLNNVNKDAQLQIYNSLLSEYAVLGFDYGYAMAAPKTLSIWEAQFGDFSNGGQIVIDQYISAAEDKWKMQNGLVILLPHGYEGQGAEHSSARVERYLQLCARGNMFVANCTTPANFYHLLRRQMHTNYRKPLVVFTPKSLLRHPQVKSSIEELAEGKFQPIIDDSVAKEKVKTLVFCTGKVYYDLLEYREENKRDDVALIRLEQLYPLDKEEIIKVIKSYKNHQNLVWVQEEPENMGAWSYILRTLRELPWQVVAPHESAAPATGSFKAWFKNQQNVINQTFNLNNKK</sequence>
<dbReference type="Pfam" id="PF16870">
    <property type="entry name" value="OxoGdeHyase_C"/>
    <property type="match status" value="1"/>
</dbReference>
<evidence type="ECO:0000256" key="6">
    <source>
        <dbReference type="ARBA" id="ARBA00023052"/>
    </source>
</evidence>
<dbReference type="GO" id="GO:0006099">
    <property type="term" value="P:tricarboxylic acid cycle"/>
    <property type="evidence" value="ECO:0007669"/>
    <property type="project" value="TreeGrafter"/>
</dbReference>
<dbReference type="Gene3D" id="3.40.50.11610">
    <property type="entry name" value="Multifunctional 2-oxoglutarate metabolism enzyme, C-terminal domain"/>
    <property type="match status" value="1"/>
</dbReference>
<dbReference type="Gene3D" id="3.40.50.970">
    <property type="match status" value="1"/>
</dbReference>
<dbReference type="PIRSF" id="PIRSF000157">
    <property type="entry name" value="Oxoglu_dh_E1"/>
    <property type="match status" value="1"/>
</dbReference>
<comment type="cofactor">
    <cofactor evidence="1">
        <name>thiamine diphosphate</name>
        <dbReference type="ChEBI" id="CHEBI:58937"/>
    </cofactor>
</comment>
<feature type="domain" description="Transketolase-like pyrimidine-binding" evidence="7">
    <location>
        <begin position="579"/>
        <end position="771"/>
    </location>
</feature>
<dbReference type="InterPro" id="IPR001017">
    <property type="entry name" value="DH_E1"/>
</dbReference>
<dbReference type="InterPro" id="IPR031717">
    <property type="entry name" value="ODO-1/KGD_C"/>
</dbReference>
<evidence type="ECO:0000313" key="8">
    <source>
        <dbReference type="EMBL" id="QAR31531.1"/>
    </source>
</evidence>
<dbReference type="Proteomes" id="UP000287701">
    <property type="component" value="Chromosome"/>
</dbReference>
<dbReference type="InterPro" id="IPR011603">
    <property type="entry name" value="2oxoglutarate_DH_E1"/>
</dbReference>
<dbReference type="InterPro" id="IPR005475">
    <property type="entry name" value="Transketolase-like_Pyr-bd"/>
</dbReference>
<dbReference type="InterPro" id="IPR009014">
    <property type="entry name" value="Transketo_C/PFOR_II"/>
</dbReference>
<evidence type="ECO:0000259" key="7">
    <source>
        <dbReference type="SMART" id="SM00861"/>
    </source>
</evidence>
<dbReference type="GO" id="GO:0005829">
    <property type="term" value="C:cytosol"/>
    <property type="evidence" value="ECO:0007669"/>
    <property type="project" value="TreeGrafter"/>
</dbReference>
<dbReference type="GO" id="GO:0030976">
    <property type="term" value="F:thiamine pyrophosphate binding"/>
    <property type="evidence" value="ECO:0007669"/>
    <property type="project" value="InterPro"/>
</dbReference>
<dbReference type="EMBL" id="CP035107">
    <property type="protein sequence ID" value="QAR31531.1"/>
    <property type="molecule type" value="Genomic_DNA"/>
</dbReference>
<dbReference type="GO" id="GO:0045252">
    <property type="term" value="C:oxoglutarate dehydrogenase complex"/>
    <property type="evidence" value="ECO:0007669"/>
    <property type="project" value="TreeGrafter"/>
</dbReference>
<gene>
    <name evidence="8" type="ORF">EQP59_09360</name>
</gene>
<dbReference type="SUPFAM" id="SSF52518">
    <property type="entry name" value="Thiamin diphosphate-binding fold (THDP-binding)"/>
    <property type="match status" value="2"/>
</dbReference>
<dbReference type="InterPro" id="IPR042179">
    <property type="entry name" value="KGD_C_sf"/>
</dbReference>
<dbReference type="Pfam" id="PF02779">
    <property type="entry name" value="Transket_pyr"/>
    <property type="match status" value="1"/>
</dbReference>
<dbReference type="EC" id="1.2.4.2" evidence="4"/>
<dbReference type="Gene3D" id="3.40.50.12470">
    <property type="match status" value="1"/>
</dbReference>
<name>A0A410JTZ8_ORNRH</name>
<evidence type="ECO:0000256" key="1">
    <source>
        <dbReference type="ARBA" id="ARBA00001964"/>
    </source>
</evidence>
<keyword evidence="6" id="KW-0786">Thiamine pyrophosphate</keyword>
<dbReference type="NCBIfam" id="NF006914">
    <property type="entry name" value="PRK09404.1"/>
    <property type="match status" value="1"/>
</dbReference>